<evidence type="ECO:0000313" key="2">
    <source>
        <dbReference type="EMBL" id="BCL32218.1"/>
    </source>
</evidence>
<reference evidence="2 3" key="1">
    <citation type="journal article" date="2014" name="Int. J. Syst. Evol. Microbiol.">
        <title>Complete genome sequence of Corynebacterium casei LMG S-19264T (=DSM 44701T), isolated from a smear-ripened cheese.</title>
        <authorList>
            <consortium name="US DOE Joint Genome Institute (JGI-PGF)"/>
            <person name="Walter F."/>
            <person name="Albersmeier A."/>
            <person name="Kalinowski J."/>
            <person name="Ruckert C."/>
        </authorList>
    </citation>
    <scope>NUCLEOTIDE SEQUENCE [LARGE SCALE GENOMIC DNA]</scope>
    <source>
        <strain evidence="2 3">JCM 4677</strain>
    </source>
</reference>
<dbReference type="EMBL" id="AP023440">
    <property type="protein sequence ID" value="BCL32218.1"/>
    <property type="molecule type" value="Genomic_DNA"/>
</dbReference>
<dbReference type="KEGG" id="sgm:GCM10017557_70770"/>
<accession>A0A7G1PA00</accession>
<evidence type="ECO:0000313" key="3">
    <source>
        <dbReference type="Proteomes" id="UP000516444"/>
    </source>
</evidence>
<evidence type="ECO:0000256" key="1">
    <source>
        <dbReference type="SAM" id="MobiDB-lite"/>
    </source>
</evidence>
<protein>
    <submittedName>
        <fullName evidence="2">Uncharacterized protein</fullName>
    </submittedName>
</protein>
<feature type="region of interest" description="Disordered" evidence="1">
    <location>
        <begin position="1"/>
        <end position="24"/>
    </location>
</feature>
<dbReference type="AlphaFoldDB" id="A0A7G1PA00"/>
<organism evidence="2 3">
    <name type="scientific">Streptomyces aurantiacus</name>
    <dbReference type="NCBI Taxonomy" id="47760"/>
    <lineage>
        <taxon>Bacteria</taxon>
        <taxon>Bacillati</taxon>
        <taxon>Actinomycetota</taxon>
        <taxon>Actinomycetes</taxon>
        <taxon>Kitasatosporales</taxon>
        <taxon>Streptomycetaceae</taxon>
        <taxon>Streptomyces</taxon>
        <taxon>Streptomyces aurantiacus group</taxon>
    </lineage>
</organism>
<gene>
    <name evidence="2" type="ORF">GCM10017557_70770</name>
</gene>
<name>A0A7G1PA00_9ACTN</name>
<feature type="region of interest" description="Disordered" evidence="1">
    <location>
        <begin position="45"/>
        <end position="81"/>
    </location>
</feature>
<sequence>MPAAPDNSGHGAVIPEPPGGSPRTVRFAAKPAVIACRSQSNPCTWVRESGGNPELTRSGEGDGRGIGHWTGMTVREGASSG</sequence>
<keyword evidence="3" id="KW-1185">Reference proteome</keyword>
<dbReference type="Proteomes" id="UP000516444">
    <property type="component" value="Chromosome"/>
</dbReference>
<proteinExistence type="predicted"/>